<evidence type="ECO:0000313" key="2">
    <source>
        <dbReference type="Proteomes" id="UP000729402"/>
    </source>
</evidence>
<reference evidence="1" key="2">
    <citation type="submission" date="2021-02" db="EMBL/GenBank/DDBJ databases">
        <authorList>
            <person name="Kimball J.A."/>
            <person name="Haas M.W."/>
            <person name="Macchietto M."/>
            <person name="Kono T."/>
            <person name="Duquette J."/>
            <person name="Shao M."/>
        </authorList>
    </citation>
    <scope>NUCLEOTIDE SEQUENCE</scope>
    <source>
        <tissue evidence="1">Fresh leaf tissue</tissue>
    </source>
</reference>
<reference evidence="1" key="1">
    <citation type="journal article" date="2021" name="bioRxiv">
        <title>Whole Genome Assembly and Annotation of Northern Wild Rice, Zizania palustris L., Supports a Whole Genome Duplication in the Zizania Genus.</title>
        <authorList>
            <person name="Haas M."/>
            <person name="Kono T."/>
            <person name="Macchietto M."/>
            <person name="Millas R."/>
            <person name="McGilp L."/>
            <person name="Shao M."/>
            <person name="Duquette J."/>
            <person name="Hirsch C.N."/>
            <person name="Kimball J."/>
        </authorList>
    </citation>
    <scope>NUCLEOTIDE SEQUENCE</scope>
    <source>
        <tissue evidence="1">Fresh leaf tissue</tissue>
    </source>
</reference>
<dbReference type="AlphaFoldDB" id="A0A8J6BUC7"/>
<organism evidence="1 2">
    <name type="scientific">Zizania palustris</name>
    <name type="common">Northern wild rice</name>
    <dbReference type="NCBI Taxonomy" id="103762"/>
    <lineage>
        <taxon>Eukaryota</taxon>
        <taxon>Viridiplantae</taxon>
        <taxon>Streptophyta</taxon>
        <taxon>Embryophyta</taxon>
        <taxon>Tracheophyta</taxon>
        <taxon>Spermatophyta</taxon>
        <taxon>Magnoliopsida</taxon>
        <taxon>Liliopsida</taxon>
        <taxon>Poales</taxon>
        <taxon>Poaceae</taxon>
        <taxon>BOP clade</taxon>
        <taxon>Oryzoideae</taxon>
        <taxon>Oryzeae</taxon>
        <taxon>Zizaniinae</taxon>
        <taxon>Zizania</taxon>
    </lineage>
</organism>
<keyword evidence="2" id="KW-1185">Reference proteome</keyword>
<gene>
    <name evidence="1" type="ORF">GUJ93_ZPchr0013g34647</name>
</gene>
<dbReference type="Proteomes" id="UP000729402">
    <property type="component" value="Unassembled WGS sequence"/>
</dbReference>
<accession>A0A8J6BUC7</accession>
<proteinExistence type="predicted"/>
<sequence>MGSRGFVLEGRVFVGDLRTFPGHREVLAFLHAFAEVLDVAVHVRLHAELRRVRPLGLGRGGSWSGATTQRSSTSSWSATTTALFPWCRSFEVIWQCHYHS</sequence>
<dbReference type="EMBL" id="JAAALK010000079">
    <property type="protein sequence ID" value="KAG8095729.1"/>
    <property type="molecule type" value="Genomic_DNA"/>
</dbReference>
<comment type="caution">
    <text evidence="1">The sequence shown here is derived from an EMBL/GenBank/DDBJ whole genome shotgun (WGS) entry which is preliminary data.</text>
</comment>
<protein>
    <submittedName>
        <fullName evidence="1">Uncharacterized protein</fullName>
    </submittedName>
</protein>
<evidence type="ECO:0000313" key="1">
    <source>
        <dbReference type="EMBL" id="KAG8095729.1"/>
    </source>
</evidence>
<dbReference type="OrthoDB" id="66881at2759"/>
<name>A0A8J6BUC7_ZIZPA</name>